<sequence length="111" mass="12346">MKGINKNVLFVTIAACATLVIISFLFTNNSSASESENLDKILDALNDTIESDYNEVPEVKLSFHELSNDEARDIAESISKKINGDLINTGHNGTDWYSVIKDNIDITLFYD</sequence>
<keyword evidence="3" id="KW-1185">Reference proteome</keyword>
<comment type="caution">
    <text evidence="2">The sequence shown here is derived from an EMBL/GenBank/DDBJ whole genome shotgun (WGS) entry which is preliminary data.</text>
</comment>
<name>A0ABQ5TFM5_9BACI</name>
<feature type="chain" id="PRO_5046220723" evidence="1">
    <location>
        <begin position="33"/>
        <end position="111"/>
    </location>
</feature>
<dbReference type="EMBL" id="BSKO01000001">
    <property type="protein sequence ID" value="GLO64770.1"/>
    <property type="molecule type" value="Genomic_DNA"/>
</dbReference>
<evidence type="ECO:0000256" key="1">
    <source>
        <dbReference type="SAM" id="SignalP"/>
    </source>
</evidence>
<reference evidence="2 3" key="1">
    <citation type="submission" date="2023-02" db="EMBL/GenBank/DDBJ databases">
        <title>Oceanobacillus kimchii IFOP_LL358 isolated form Alexandrium catenella lab strain.</title>
        <authorList>
            <person name="Gajardo G."/>
            <person name="Ueki S."/>
            <person name="Maruyama F."/>
        </authorList>
    </citation>
    <scope>NUCLEOTIDE SEQUENCE [LARGE SCALE GENOMIC DNA]</scope>
    <source>
        <strain evidence="2 3">IFOP_LL358</strain>
    </source>
</reference>
<evidence type="ECO:0000313" key="3">
    <source>
        <dbReference type="Proteomes" id="UP001275436"/>
    </source>
</evidence>
<accession>A0ABQ5TFM5</accession>
<keyword evidence="1" id="KW-0732">Signal</keyword>
<protein>
    <submittedName>
        <fullName evidence="2">Uncharacterized protein</fullName>
    </submittedName>
</protein>
<gene>
    <name evidence="2" type="ORF">MACH08_05540</name>
</gene>
<evidence type="ECO:0000313" key="2">
    <source>
        <dbReference type="EMBL" id="GLO64770.1"/>
    </source>
</evidence>
<dbReference type="Proteomes" id="UP001275436">
    <property type="component" value="Unassembled WGS sequence"/>
</dbReference>
<feature type="signal peptide" evidence="1">
    <location>
        <begin position="1"/>
        <end position="32"/>
    </location>
</feature>
<organism evidence="2 3">
    <name type="scientific">Oceanobacillus kimchii</name>
    <dbReference type="NCBI Taxonomy" id="746691"/>
    <lineage>
        <taxon>Bacteria</taxon>
        <taxon>Bacillati</taxon>
        <taxon>Bacillota</taxon>
        <taxon>Bacilli</taxon>
        <taxon>Bacillales</taxon>
        <taxon>Bacillaceae</taxon>
        <taxon>Oceanobacillus</taxon>
    </lineage>
</organism>
<dbReference type="RefSeq" id="WP_317957689.1">
    <property type="nucleotide sequence ID" value="NZ_BSKO01000001.1"/>
</dbReference>
<proteinExistence type="predicted"/>